<keyword evidence="2 12" id="KW-1003">Cell membrane</keyword>
<evidence type="ECO:0000256" key="10">
    <source>
        <dbReference type="ARBA" id="ARBA00035120"/>
    </source>
</evidence>
<keyword evidence="4 12" id="KW-0812">Transmembrane</keyword>
<keyword evidence="8 12" id="KW-0472">Membrane</keyword>
<organism evidence="13 14">
    <name type="scientific">Acidihalobacter prosperus</name>
    <dbReference type="NCBI Taxonomy" id="160660"/>
    <lineage>
        <taxon>Bacteria</taxon>
        <taxon>Pseudomonadati</taxon>
        <taxon>Pseudomonadota</taxon>
        <taxon>Gammaproteobacteria</taxon>
        <taxon>Chromatiales</taxon>
        <taxon>Ectothiorhodospiraceae</taxon>
        <taxon>Acidihalobacter</taxon>
    </lineage>
</organism>
<keyword evidence="9 12" id="KW-0407">Ion channel</keyword>
<comment type="subcellular location">
    <subcellularLocation>
        <location evidence="1 12">Cell membrane</location>
        <topology evidence="1 12">Multi-pass membrane protein</topology>
    </subcellularLocation>
</comment>
<feature type="transmembrane region" description="Helical" evidence="12">
    <location>
        <begin position="104"/>
        <end position="122"/>
    </location>
</feature>
<comment type="function">
    <text evidence="12">Fluoride-specific ion channel. Important for reducing fluoride concentration in the cell, thus reducing its toxicity.</text>
</comment>
<dbReference type="STRING" id="160660.BJI67_06420"/>
<keyword evidence="7 12" id="KW-0406">Ion transport</keyword>
<dbReference type="PANTHER" id="PTHR28259:SF1">
    <property type="entry name" value="FLUORIDE EXPORT PROTEIN 1-RELATED"/>
    <property type="match status" value="1"/>
</dbReference>
<dbReference type="NCBIfam" id="TIGR00494">
    <property type="entry name" value="crcB"/>
    <property type="match status" value="1"/>
</dbReference>
<dbReference type="Proteomes" id="UP000029273">
    <property type="component" value="Unassembled WGS sequence"/>
</dbReference>
<gene>
    <name evidence="12" type="primary">fluC</name>
    <name evidence="12" type="synonym">crcB</name>
    <name evidence="13" type="ORF">Thpro_020736</name>
</gene>
<feature type="binding site" evidence="12">
    <location>
        <position position="76"/>
    </location>
    <ligand>
        <name>Na(+)</name>
        <dbReference type="ChEBI" id="CHEBI:29101"/>
        <note>structural</note>
    </ligand>
</feature>
<evidence type="ECO:0000313" key="14">
    <source>
        <dbReference type="Proteomes" id="UP000029273"/>
    </source>
</evidence>
<proteinExistence type="inferred from homology"/>
<feature type="transmembrane region" description="Helical" evidence="12">
    <location>
        <begin position="39"/>
        <end position="57"/>
    </location>
</feature>
<keyword evidence="5 12" id="KW-1133">Transmembrane helix</keyword>
<comment type="similarity">
    <text evidence="10 12">Belongs to the fluoride channel Fluc/FEX (TC 1.A.43) family.</text>
</comment>
<evidence type="ECO:0000256" key="7">
    <source>
        <dbReference type="ARBA" id="ARBA00023065"/>
    </source>
</evidence>
<comment type="activity regulation">
    <text evidence="12">Na(+) is not transported, but it plays an essential structural role and its presence is essential for fluoride channel function.</text>
</comment>
<evidence type="ECO:0000256" key="8">
    <source>
        <dbReference type="ARBA" id="ARBA00023136"/>
    </source>
</evidence>
<dbReference type="Pfam" id="PF02537">
    <property type="entry name" value="CRCB"/>
    <property type="match status" value="1"/>
</dbReference>
<dbReference type="PANTHER" id="PTHR28259">
    <property type="entry name" value="FLUORIDE EXPORT PROTEIN 1-RELATED"/>
    <property type="match status" value="1"/>
</dbReference>
<feature type="transmembrane region" description="Helical" evidence="12">
    <location>
        <begin position="69"/>
        <end position="92"/>
    </location>
</feature>
<feature type="binding site" evidence="12">
    <location>
        <position position="79"/>
    </location>
    <ligand>
        <name>Na(+)</name>
        <dbReference type="ChEBI" id="CHEBI:29101"/>
        <note>structural</note>
    </ligand>
</feature>
<evidence type="ECO:0000256" key="6">
    <source>
        <dbReference type="ARBA" id="ARBA00023053"/>
    </source>
</evidence>
<dbReference type="InterPro" id="IPR003691">
    <property type="entry name" value="FluC"/>
</dbReference>
<dbReference type="GO" id="GO:0062054">
    <property type="term" value="F:fluoride channel activity"/>
    <property type="evidence" value="ECO:0007669"/>
    <property type="project" value="UniProtKB-UniRule"/>
</dbReference>
<dbReference type="GO" id="GO:0046872">
    <property type="term" value="F:metal ion binding"/>
    <property type="evidence" value="ECO:0007669"/>
    <property type="project" value="UniProtKB-KW"/>
</dbReference>
<comment type="catalytic activity">
    <reaction evidence="11">
        <text>fluoride(in) = fluoride(out)</text>
        <dbReference type="Rhea" id="RHEA:76159"/>
        <dbReference type="ChEBI" id="CHEBI:17051"/>
    </reaction>
    <physiologicalReaction direction="left-to-right" evidence="11">
        <dbReference type="Rhea" id="RHEA:76160"/>
    </physiologicalReaction>
</comment>
<evidence type="ECO:0000256" key="3">
    <source>
        <dbReference type="ARBA" id="ARBA00022519"/>
    </source>
</evidence>
<name>A0A1A6C8Z3_9GAMM</name>
<keyword evidence="12" id="KW-0813">Transport</keyword>
<dbReference type="GO" id="GO:0005886">
    <property type="term" value="C:plasma membrane"/>
    <property type="evidence" value="ECO:0007669"/>
    <property type="project" value="UniProtKB-SubCell"/>
</dbReference>
<sequence>MGLQLLAIALGGAVGAILRFGVSNGVYQWLGRGFPWGTLAVNVIGSLAMGFLTAMLVERLNVAPEIRAAVMTGGLGAFTTFSTFSIETLSLIEQGDVLKAGVNMLVSVLVCVSVCWLGLLLGRQL</sequence>
<protein>
    <recommendedName>
        <fullName evidence="12">Fluoride-specific ion channel FluC</fullName>
    </recommendedName>
</protein>
<keyword evidence="3" id="KW-0997">Cell inner membrane</keyword>
<dbReference type="GO" id="GO:0140114">
    <property type="term" value="P:cellular detoxification of fluoride"/>
    <property type="evidence" value="ECO:0007669"/>
    <property type="project" value="UniProtKB-UniRule"/>
</dbReference>
<dbReference type="AlphaFoldDB" id="A0A1A6C8Z3"/>
<evidence type="ECO:0000256" key="4">
    <source>
        <dbReference type="ARBA" id="ARBA00022692"/>
    </source>
</evidence>
<evidence type="ECO:0000256" key="5">
    <source>
        <dbReference type="ARBA" id="ARBA00022989"/>
    </source>
</evidence>
<dbReference type="EMBL" id="JQSG02000001">
    <property type="protein sequence ID" value="OBS11020.1"/>
    <property type="molecule type" value="Genomic_DNA"/>
</dbReference>
<keyword evidence="6 12" id="KW-0915">Sodium</keyword>
<evidence type="ECO:0000256" key="12">
    <source>
        <dbReference type="HAMAP-Rule" id="MF_00454"/>
    </source>
</evidence>
<evidence type="ECO:0000256" key="2">
    <source>
        <dbReference type="ARBA" id="ARBA00022475"/>
    </source>
</evidence>
<comment type="caution">
    <text evidence="13">The sequence shown here is derived from an EMBL/GenBank/DDBJ whole genome shotgun (WGS) entry which is preliminary data.</text>
</comment>
<evidence type="ECO:0000256" key="11">
    <source>
        <dbReference type="ARBA" id="ARBA00035585"/>
    </source>
</evidence>
<reference evidence="13 14" key="1">
    <citation type="journal article" date="2014" name="Genome Announc.">
        <title>Draft Genome Sequence of the Iron-Oxidizing, Acidophilic, and Halotolerant 'Thiobacillus prosperus' Type Strain DSM 5130.</title>
        <authorList>
            <person name="Ossandon F.J."/>
            <person name="Cardenas J.P."/>
            <person name="Corbett M."/>
            <person name="Quatrini R."/>
            <person name="Holmes D.S."/>
            <person name="Watkin E."/>
        </authorList>
    </citation>
    <scope>NUCLEOTIDE SEQUENCE [LARGE SCALE GENOMIC DNA]</scope>
    <source>
        <strain evidence="13 14">DSM 5130</strain>
    </source>
</reference>
<keyword evidence="12" id="KW-0479">Metal-binding</keyword>
<evidence type="ECO:0000256" key="1">
    <source>
        <dbReference type="ARBA" id="ARBA00004651"/>
    </source>
</evidence>
<evidence type="ECO:0000313" key="13">
    <source>
        <dbReference type="EMBL" id="OBS11020.1"/>
    </source>
</evidence>
<accession>A0A1A6C8Z3</accession>
<evidence type="ECO:0000256" key="9">
    <source>
        <dbReference type="ARBA" id="ARBA00023303"/>
    </source>
</evidence>
<dbReference type="RefSeq" id="WP_038086773.1">
    <property type="nucleotide sequence ID" value="NZ_JQSG02000001.1"/>
</dbReference>
<keyword evidence="14" id="KW-1185">Reference proteome</keyword>
<dbReference type="HAMAP" id="MF_00454">
    <property type="entry name" value="FluC"/>
    <property type="match status" value="1"/>
</dbReference>